<name>A0A6C0JIC7_9ZZZZ</name>
<protein>
    <submittedName>
        <fullName evidence="1">Uncharacterized protein</fullName>
    </submittedName>
</protein>
<dbReference type="EMBL" id="MN740414">
    <property type="protein sequence ID" value="QHU05432.1"/>
    <property type="molecule type" value="Genomic_DNA"/>
</dbReference>
<dbReference type="AlphaFoldDB" id="A0A6C0JIC7"/>
<reference evidence="1" key="1">
    <citation type="journal article" date="2020" name="Nature">
        <title>Giant virus diversity and host interactions through global metagenomics.</title>
        <authorList>
            <person name="Schulz F."/>
            <person name="Roux S."/>
            <person name="Paez-Espino D."/>
            <person name="Jungbluth S."/>
            <person name="Walsh D.A."/>
            <person name="Denef V.J."/>
            <person name="McMahon K.D."/>
            <person name="Konstantinidis K.T."/>
            <person name="Eloe-Fadrosh E.A."/>
            <person name="Kyrpides N.C."/>
            <person name="Woyke T."/>
        </authorList>
    </citation>
    <scope>NUCLEOTIDE SEQUENCE</scope>
    <source>
        <strain evidence="1">GVMAG-M-3300027734-16</strain>
    </source>
</reference>
<proteinExistence type="predicted"/>
<evidence type="ECO:0000313" key="1">
    <source>
        <dbReference type="EMBL" id="QHU05432.1"/>
    </source>
</evidence>
<sequence length="86" mass="9527">MDSYLSTKLNLTKAMNDNPPTERHDLDLHDVKEKIRPGFSKAEWDIAYPLLVKAVAAMIDAGTPAIGITIEVSPGRNVYFAIDRQA</sequence>
<accession>A0A6C0JIC7</accession>
<organism evidence="1">
    <name type="scientific">viral metagenome</name>
    <dbReference type="NCBI Taxonomy" id="1070528"/>
    <lineage>
        <taxon>unclassified sequences</taxon>
        <taxon>metagenomes</taxon>
        <taxon>organismal metagenomes</taxon>
    </lineage>
</organism>